<reference evidence="2 3" key="1">
    <citation type="submission" date="2017-05" db="EMBL/GenBank/DDBJ databases">
        <title>Functional genome analysis of Paenibacillus pasadenensis strain R16: insights on endophytic life style and antifungal activity.</title>
        <authorList>
            <person name="Passera A."/>
            <person name="Marcolungo L."/>
            <person name="Casati P."/>
            <person name="Brasca M."/>
            <person name="Quaglino F."/>
            <person name="Delledonne M."/>
        </authorList>
    </citation>
    <scope>NUCLEOTIDE SEQUENCE [LARGE SCALE GENOMIC DNA]</scope>
    <source>
        <strain evidence="2 3">R16</strain>
    </source>
</reference>
<keyword evidence="1" id="KW-1133">Transmembrane helix</keyword>
<evidence type="ECO:0000256" key="1">
    <source>
        <dbReference type="SAM" id="Phobius"/>
    </source>
</evidence>
<evidence type="ECO:0000313" key="3">
    <source>
        <dbReference type="Proteomes" id="UP000234789"/>
    </source>
</evidence>
<evidence type="ECO:0000313" key="2">
    <source>
        <dbReference type="EMBL" id="PLT46017.1"/>
    </source>
</evidence>
<organism evidence="2 3">
    <name type="scientific">Paenibacillus pasadenensis</name>
    <dbReference type="NCBI Taxonomy" id="217090"/>
    <lineage>
        <taxon>Bacteria</taxon>
        <taxon>Bacillati</taxon>
        <taxon>Bacillota</taxon>
        <taxon>Bacilli</taxon>
        <taxon>Bacillales</taxon>
        <taxon>Paenibacillaceae</taxon>
        <taxon>Paenibacillus</taxon>
    </lineage>
</organism>
<protein>
    <submittedName>
        <fullName evidence="2">Uncharacterized protein</fullName>
    </submittedName>
</protein>
<keyword evidence="1" id="KW-0472">Membrane</keyword>
<accession>A0A2N5N6N3</accession>
<feature type="transmembrane region" description="Helical" evidence="1">
    <location>
        <begin position="12"/>
        <end position="33"/>
    </location>
</feature>
<keyword evidence="1" id="KW-0812">Transmembrane</keyword>
<dbReference type="RefSeq" id="WP_153783691.1">
    <property type="nucleotide sequence ID" value="NZ_BIMM01000059.1"/>
</dbReference>
<dbReference type="EMBL" id="NFEZ01000004">
    <property type="protein sequence ID" value="PLT46017.1"/>
    <property type="molecule type" value="Genomic_DNA"/>
</dbReference>
<sequence>MMMTPFEDRLYAILFYVLAAAVVAGVGIWVLWLSRKAKRGKNRGR</sequence>
<name>A0A2N5N6N3_9BACL</name>
<dbReference type="AlphaFoldDB" id="A0A2N5N6N3"/>
<keyword evidence="3" id="KW-1185">Reference proteome</keyword>
<dbReference type="Proteomes" id="UP000234789">
    <property type="component" value="Unassembled WGS sequence"/>
</dbReference>
<comment type="caution">
    <text evidence="2">The sequence shown here is derived from an EMBL/GenBank/DDBJ whole genome shotgun (WGS) entry which is preliminary data.</text>
</comment>
<gene>
    <name evidence="2" type="ORF">B8V81_4448</name>
</gene>
<proteinExistence type="predicted"/>